<evidence type="ECO:0000313" key="3">
    <source>
        <dbReference type="Proteomes" id="UP000646365"/>
    </source>
</evidence>
<name>A0A8J2YTF3_9PROT</name>
<keyword evidence="3" id="KW-1185">Reference proteome</keyword>
<reference evidence="2" key="2">
    <citation type="submission" date="2020-09" db="EMBL/GenBank/DDBJ databases">
        <authorList>
            <person name="Sun Q."/>
            <person name="Zhou Y."/>
        </authorList>
    </citation>
    <scope>NUCLEOTIDE SEQUENCE</scope>
    <source>
        <strain evidence="2">CGMCC 1.15725</strain>
    </source>
</reference>
<dbReference type="EMBL" id="BMJQ01000006">
    <property type="protein sequence ID" value="GGF19396.1"/>
    <property type="molecule type" value="Genomic_DNA"/>
</dbReference>
<dbReference type="AlphaFoldDB" id="A0A8J2YTF3"/>
<dbReference type="Pfam" id="PF17660">
    <property type="entry name" value="BTRD1"/>
    <property type="match status" value="2"/>
</dbReference>
<comment type="caution">
    <text evidence="2">The sequence shown here is derived from an EMBL/GenBank/DDBJ whole genome shotgun (WGS) entry which is preliminary data.</text>
</comment>
<evidence type="ECO:0000256" key="1">
    <source>
        <dbReference type="SAM" id="MobiDB-lite"/>
    </source>
</evidence>
<gene>
    <name evidence="2" type="ORF">GCM10011611_26650</name>
</gene>
<dbReference type="Proteomes" id="UP000646365">
    <property type="component" value="Unassembled WGS sequence"/>
</dbReference>
<dbReference type="InterPro" id="IPR049511">
    <property type="entry name" value="PGH-like_rpt"/>
</dbReference>
<accession>A0A8J2YTF3</accession>
<reference evidence="2" key="1">
    <citation type="journal article" date="2014" name="Int. J. Syst. Evol. Microbiol.">
        <title>Complete genome sequence of Corynebacterium casei LMG S-19264T (=DSM 44701T), isolated from a smear-ripened cheese.</title>
        <authorList>
            <consortium name="US DOE Joint Genome Institute (JGI-PGF)"/>
            <person name="Walter F."/>
            <person name="Albersmeier A."/>
            <person name="Kalinowski J."/>
            <person name="Ruckert C."/>
        </authorList>
    </citation>
    <scope>NUCLEOTIDE SEQUENCE</scope>
    <source>
        <strain evidence="2">CGMCC 1.15725</strain>
    </source>
</reference>
<organism evidence="2 3">
    <name type="scientific">Aliidongia dinghuensis</name>
    <dbReference type="NCBI Taxonomy" id="1867774"/>
    <lineage>
        <taxon>Bacteria</taxon>
        <taxon>Pseudomonadati</taxon>
        <taxon>Pseudomonadota</taxon>
        <taxon>Alphaproteobacteria</taxon>
        <taxon>Rhodospirillales</taxon>
        <taxon>Dongiaceae</taxon>
        <taxon>Aliidongia</taxon>
    </lineage>
</organism>
<dbReference type="RefSeq" id="WP_189046437.1">
    <property type="nucleotide sequence ID" value="NZ_BMJQ01000006.1"/>
</dbReference>
<feature type="region of interest" description="Disordered" evidence="1">
    <location>
        <begin position="540"/>
        <end position="559"/>
    </location>
</feature>
<protein>
    <submittedName>
        <fullName evidence="2">Uncharacterized protein</fullName>
    </submittedName>
</protein>
<evidence type="ECO:0000313" key="2">
    <source>
        <dbReference type="EMBL" id="GGF19396.1"/>
    </source>
</evidence>
<proteinExistence type="predicted"/>
<sequence>MAYTTAGLTNGGVTTHYRFSYDTALGGNGGVEPARTNAVIAACEADYNLMHGWFGGGVNLSNLTVQVTTQSNGASWNGGTGGATILLKAQGASYSKNPIYLRYLLIAEVVEIFMLGQNIGWFQSGNEGSKGEGLSRFLSGQFLSQHNALGLGIDASYAVADLWLNSARQDFVNNAPDDNGYDATNGCTTLFIYYLFSQLGYSISQIVGAGASTLAGVYQNLTGNSADPFPLFKATLDLWFPSTTSSAVPGPNFDDPWPLAEDAFTGVWRSGTDAYYLWVNADESHFTSKWSTLAAENLRLTDIEVTNVNGQNLFSGIWEGGTDGYYLWMDADTPHFQAKWAQLAQQNLRLVSLSHYDGLWAGAWRSGTDGYYLWQDADQSHFIAKWSQLAGQNLRLVDFDVYTVNGQELWAGVWREGNDGYYLWVGADWAHFTAKWAQLASENLRLVAVRNYNGLWAGAWRSGSDAYYFWANVSEGNFLAKWSQLQGQNLRLIDLEVTALAGAAGGSTGGATDTSAAAGAAEAGVYTSEMTGRDAMTGFGPGPQAGSRATGHGASGIGGGADTATHPHAVEGVGGGPEHVQALAAAPATAALAAGGPGVGFGGGSHAGEPVTVAVTRSSVAGRDPRPGKGGAA</sequence>